<dbReference type="PANTHER" id="PTHR33710:SF62">
    <property type="entry name" value="DUF4283 DOMAIN PROTEIN"/>
    <property type="match status" value="1"/>
</dbReference>
<dbReference type="EMBL" id="LR031880">
    <property type="protein sequence ID" value="VDD62741.1"/>
    <property type="molecule type" value="Genomic_DNA"/>
</dbReference>
<reference evidence="2" key="1">
    <citation type="submission" date="2018-11" db="EMBL/GenBank/DDBJ databases">
        <authorList>
            <consortium name="Genoscope - CEA"/>
            <person name="William W."/>
        </authorList>
    </citation>
    <scope>NUCLEOTIDE SEQUENCE</scope>
</reference>
<evidence type="ECO:0000259" key="1">
    <source>
        <dbReference type="Pfam" id="PF03372"/>
    </source>
</evidence>
<dbReference type="GO" id="GO:0003824">
    <property type="term" value="F:catalytic activity"/>
    <property type="evidence" value="ECO:0007669"/>
    <property type="project" value="InterPro"/>
</dbReference>
<organism evidence="2">
    <name type="scientific">Brassica oleracea</name>
    <name type="common">Wild cabbage</name>
    <dbReference type="NCBI Taxonomy" id="3712"/>
    <lineage>
        <taxon>Eukaryota</taxon>
        <taxon>Viridiplantae</taxon>
        <taxon>Streptophyta</taxon>
        <taxon>Embryophyta</taxon>
        <taxon>Tracheophyta</taxon>
        <taxon>Spermatophyta</taxon>
        <taxon>Magnoliopsida</taxon>
        <taxon>eudicotyledons</taxon>
        <taxon>Gunneridae</taxon>
        <taxon>Pentapetalae</taxon>
        <taxon>rosids</taxon>
        <taxon>malvids</taxon>
        <taxon>Brassicales</taxon>
        <taxon>Brassicaceae</taxon>
        <taxon>Brassiceae</taxon>
        <taxon>Brassica</taxon>
    </lineage>
</organism>
<feature type="domain" description="Endonuclease/exonuclease/phosphatase" evidence="1">
    <location>
        <begin position="32"/>
        <end position="150"/>
    </location>
</feature>
<dbReference type="Gene3D" id="3.60.10.10">
    <property type="entry name" value="Endonuclease/exonuclease/phosphatase"/>
    <property type="match status" value="1"/>
</dbReference>
<protein>
    <recommendedName>
        <fullName evidence="1">Endonuclease/exonuclease/phosphatase domain-containing protein</fullName>
    </recommendedName>
</protein>
<dbReference type="InterPro" id="IPR036691">
    <property type="entry name" value="Endo/exonu/phosph_ase_sf"/>
</dbReference>
<dbReference type="SUPFAM" id="SSF56219">
    <property type="entry name" value="DNase I-like"/>
    <property type="match status" value="1"/>
</dbReference>
<accession>A0A3P6GTG6</accession>
<evidence type="ECO:0000313" key="2">
    <source>
        <dbReference type="EMBL" id="VDD62741.1"/>
    </source>
</evidence>
<dbReference type="PANTHER" id="PTHR33710">
    <property type="entry name" value="BNAC02G09200D PROTEIN"/>
    <property type="match status" value="1"/>
</dbReference>
<dbReference type="AlphaFoldDB" id="A0A3P6GTG6"/>
<sequence>MDDPVVSILYTDEHMIDIESTLEGHIIYMTFVYGDPVIKNRDLVCERLTRMSLNRSHAWFMIGDFNEIKGNHEKRGGRRRPENSFLPFQTMMENCGMLAFPYKGNSFSRVGNRRSGKVKCKLDRAVANAEWHSLFPASNVEFLRLWGSDHRLVLARIQSIYRRSRRSFRFDKIWVGKPGFKESIVSGWGPFSEAHDMDFHHKVASCRRNIISWRKNNPTNSAKLIEELKNKIDLAQEDDHTTLE</sequence>
<gene>
    <name evidence="2" type="ORF">BOLC6T38194H</name>
</gene>
<proteinExistence type="predicted"/>
<dbReference type="Pfam" id="PF03372">
    <property type="entry name" value="Exo_endo_phos"/>
    <property type="match status" value="1"/>
</dbReference>
<name>A0A3P6GTG6_BRAOL</name>
<dbReference type="InterPro" id="IPR005135">
    <property type="entry name" value="Endo/exonuclease/phosphatase"/>
</dbReference>